<evidence type="ECO:0000313" key="2">
    <source>
        <dbReference type="Proteomes" id="UP000469724"/>
    </source>
</evidence>
<dbReference type="Pfam" id="PF01808">
    <property type="entry name" value="AICARFT_IMPCHas"/>
    <property type="match status" value="1"/>
</dbReference>
<dbReference type="Proteomes" id="UP000469724">
    <property type="component" value="Unassembled WGS sequence"/>
</dbReference>
<dbReference type="InterPro" id="IPR002695">
    <property type="entry name" value="PurH-like"/>
</dbReference>
<dbReference type="SUPFAM" id="SSF53927">
    <property type="entry name" value="Cytidine deaminase-like"/>
    <property type="match status" value="1"/>
</dbReference>
<dbReference type="PANTHER" id="PTHR11692">
    <property type="entry name" value="BIFUNCTIONAL PURINE BIOSYNTHESIS PROTEIN PURH"/>
    <property type="match status" value="1"/>
</dbReference>
<keyword evidence="2" id="KW-1185">Reference proteome</keyword>
<dbReference type="PANTHER" id="PTHR11692:SF0">
    <property type="entry name" value="BIFUNCTIONAL PURINE BIOSYNTHESIS PROTEIN ATIC"/>
    <property type="match status" value="1"/>
</dbReference>
<gene>
    <name evidence="1" type="ORF">G3N56_16590</name>
</gene>
<dbReference type="RefSeq" id="WP_163303426.1">
    <property type="nucleotide sequence ID" value="NZ_JAAGRQ010000094.1"/>
</dbReference>
<name>A0A7K3NRB6_9BACT</name>
<keyword evidence="1" id="KW-0378">Hydrolase</keyword>
<dbReference type="AlphaFoldDB" id="A0A7K3NRB6"/>
<dbReference type="Gene3D" id="3.40.140.20">
    <property type="match status" value="2"/>
</dbReference>
<dbReference type="InterPro" id="IPR016193">
    <property type="entry name" value="Cytidine_deaminase-like"/>
</dbReference>
<dbReference type="SMART" id="SM00798">
    <property type="entry name" value="AICARFT_IMPCHas"/>
    <property type="match status" value="1"/>
</dbReference>
<accession>A0A7K3NRB6</accession>
<dbReference type="GO" id="GO:0004643">
    <property type="term" value="F:phosphoribosylaminoimidazolecarboxamide formyltransferase activity"/>
    <property type="evidence" value="ECO:0007669"/>
    <property type="project" value="InterPro"/>
</dbReference>
<dbReference type="GO" id="GO:0006189">
    <property type="term" value="P:'de novo' IMP biosynthetic process"/>
    <property type="evidence" value="ECO:0007669"/>
    <property type="project" value="TreeGrafter"/>
</dbReference>
<comment type="caution">
    <text evidence="1">The sequence shown here is derived from an EMBL/GenBank/DDBJ whole genome shotgun (WGS) entry which is preliminary data.</text>
</comment>
<protein>
    <submittedName>
        <fullName evidence="1">IMP cyclohydrolase</fullName>
    </submittedName>
</protein>
<dbReference type="PIRSF" id="PIRSF000414">
    <property type="entry name" value="AICARFT_IMPCHas"/>
    <property type="match status" value="1"/>
</dbReference>
<proteinExistence type="predicted"/>
<evidence type="ECO:0000313" key="1">
    <source>
        <dbReference type="EMBL" id="NDY58353.1"/>
    </source>
</evidence>
<sequence>MSDLKKMYSTLSEDPFPGDLTLRLGGAELRFAKKTWTIDGAEKGLRYGENPDQPAALYELAAGELSLGGVAFRGPGHALVAAMTEEHLVQSGKHPGKINLTDVDGGVTVLQYLHAKPAVVILKHNNPCGAAWSDAGLPDAFDKAFTSDRIAAFGGTVVVNRTMDVDTATRLTQVYFEVVAAPDFDDAALAVLRTKKNLRILRLPGLAKLEALAGEPFLDIKCLNDGGMVLQFSFRNRIRSTADFLPATAERDGVTAVARTPSPTEAEDLLFAWAVEAGVTSNSVIFAKNGATVAIGTGEQDRVGCVELTIYKAQTKYADRLAFAEAGLSLYELEKKAETDETAKTLLADIRRRTAEAKGGLPGSVLVSDGFFPFRDGVDLALSVGVTAIAQPGGSIRDTEVIAAVNEAVPQAAMVFTGQRSFKH</sequence>
<dbReference type="InterPro" id="IPR024051">
    <property type="entry name" value="AICAR_Tfase_dup_dom_sf"/>
</dbReference>
<reference evidence="1 2" key="1">
    <citation type="submission" date="2020-02" db="EMBL/GenBank/DDBJ databases">
        <title>Comparative genomics of sulfur disproportionating microorganisms.</title>
        <authorList>
            <person name="Ward L.M."/>
            <person name="Bertran E."/>
            <person name="Johnston D.T."/>
        </authorList>
    </citation>
    <scope>NUCLEOTIDE SEQUENCE [LARGE SCALE GENOMIC DNA]</scope>
    <source>
        <strain evidence="1 2">DSM 3696</strain>
    </source>
</reference>
<dbReference type="GO" id="GO:0005829">
    <property type="term" value="C:cytosol"/>
    <property type="evidence" value="ECO:0007669"/>
    <property type="project" value="TreeGrafter"/>
</dbReference>
<organism evidence="1 2">
    <name type="scientific">Desulfolutivibrio sulfodismutans</name>
    <dbReference type="NCBI Taxonomy" id="63561"/>
    <lineage>
        <taxon>Bacteria</taxon>
        <taxon>Pseudomonadati</taxon>
        <taxon>Thermodesulfobacteriota</taxon>
        <taxon>Desulfovibrionia</taxon>
        <taxon>Desulfovibrionales</taxon>
        <taxon>Desulfovibrionaceae</taxon>
        <taxon>Desulfolutivibrio</taxon>
    </lineage>
</organism>
<dbReference type="EMBL" id="JAAGRQ010000094">
    <property type="protein sequence ID" value="NDY58353.1"/>
    <property type="molecule type" value="Genomic_DNA"/>
</dbReference>
<dbReference type="GO" id="GO:0003937">
    <property type="term" value="F:IMP cyclohydrolase activity"/>
    <property type="evidence" value="ECO:0007669"/>
    <property type="project" value="InterPro"/>
</dbReference>